<dbReference type="AlphaFoldDB" id="A0A0E9U296"/>
<evidence type="ECO:0000313" key="1">
    <source>
        <dbReference type="EMBL" id="JAH60034.1"/>
    </source>
</evidence>
<accession>A0A0E9U296</accession>
<organism evidence="1">
    <name type="scientific">Anguilla anguilla</name>
    <name type="common">European freshwater eel</name>
    <name type="synonym">Muraena anguilla</name>
    <dbReference type="NCBI Taxonomy" id="7936"/>
    <lineage>
        <taxon>Eukaryota</taxon>
        <taxon>Metazoa</taxon>
        <taxon>Chordata</taxon>
        <taxon>Craniata</taxon>
        <taxon>Vertebrata</taxon>
        <taxon>Euteleostomi</taxon>
        <taxon>Actinopterygii</taxon>
        <taxon>Neopterygii</taxon>
        <taxon>Teleostei</taxon>
        <taxon>Anguilliformes</taxon>
        <taxon>Anguillidae</taxon>
        <taxon>Anguilla</taxon>
    </lineage>
</organism>
<sequence>MLLLLWVHPSVEIRALLQG</sequence>
<dbReference type="EMBL" id="GBXM01048543">
    <property type="protein sequence ID" value="JAH60034.1"/>
    <property type="molecule type" value="Transcribed_RNA"/>
</dbReference>
<protein>
    <submittedName>
        <fullName evidence="1">Uncharacterized protein</fullName>
    </submittedName>
</protein>
<reference evidence="1" key="1">
    <citation type="submission" date="2014-11" db="EMBL/GenBank/DDBJ databases">
        <authorList>
            <person name="Amaro Gonzalez C."/>
        </authorList>
    </citation>
    <scope>NUCLEOTIDE SEQUENCE</scope>
</reference>
<proteinExistence type="predicted"/>
<reference evidence="1" key="2">
    <citation type="journal article" date="2015" name="Fish Shellfish Immunol.">
        <title>Early steps in the European eel (Anguilla anguilla)-Vibrio vulnificus interaction in the gills: Role of the RtxA13 toxin.</title>
        <authorList>
            <person name="Callol A."/>
            <person name="Pajuelo D."/>
            <person name="Ebbesson L."/>
            <person name="Teles M."/>
            <person name="MacKenzie S."/>
            <person name="Amaro C."/>
        </authorList>
    </citation>
    <scope>NUCLEOTIDE SEQUENCE</scope>
</reference>
<name>A0A0E9U296_ANGAN</name>